<name>A0A7D6BBX8_FERL1</name>
<evidence type="ECO:0000313" key="3">
    <source>
        <dbReference type="Proteomes" id="UP000510821"/>
    </source>
</evidence>
<evidence type="ECO:0000313" key="2">
    <source>
        <dbReference type="EMBL" id="QLJ52659.1"/>
    </source>
</evidence>
<proteinExistence type="predicted"/>
<dbReference type="KEGG" id="flt:Sv326_0484"/>
<organism evidence="2 3">
    <name type="scientific">Fermentimicrarchaeum limneticum</name>
    <dbReference type="NCBI Taxonomy" id="2795018"/>
    <lineage>
        <taxon>Archaea</taxon>
        <taxon>Candidatus Micrarchaeota</taxon>
        <taxon>Candidatus Fermentimicrarchaeales</taxon>
        <taxon>Candidatus Fermentimicrarchaeaceae</taxon>
        <taxon>Candidatus Fermentimicrarchaeum</taxon>
    </lineage>
</organism>
<dbReference type="InterPro" id="IPR036390">
    <property type="entry name" value="WH_DNA-bd_sf"/>
</dbReference>
<reference evidence="3" key="1">
    <citation type="submission" date="2020-07" db="EMBL/GenBank/DDBJ databases">
        <title>Metabolic diversity and evolutionary history of the archaeal phylum ###Micrarchaeota### uncovered from a freshwater lake metagenome.</title>
        <authorList>
            <person name="Kadnikov V.V."/>
            <person name="Savvichev A.S."/>
            <person name="Mardanov A.V."/>
            <person name="Beletsky A.V."/>
            <person name="Chupakov A.V."/>
            <person name="Kokryatskaya N.M."/>
            <person name="Pimenov N.V."/>
            <person name="Ravin N.V."/>
        </authorList>
    </citation>
    <scope>NUCLEOTIDE SEQUENCE [LARGE SCALE GENOMIC DNA]</scope>
</reference>
<dbReference type="AlphaFoldDB" id="A0A7D6BBX8"/>
<gene>
    <name evidence="2" type="ORF">Sv326_0484</name>
</gene>
<dbReference type="SUPFAM" id="SSF46785">
    <property type="entry name" value="Winged helix' DNA-binding domain"/>
    <property type="match status" value="1"/>
</dbReference>
<accession>A0A7D6BBX8</accession>
<dbReference type="EMBL" id="CP058998">
    <property type="protein sequence ID" value="QLJ52659.1"/>
    <property type="molecule type" value="Genomic_DNA"/>
</dbReference>
<feature type="domain" description="Winged helix DNA-binding" evidence="1">
    <location>
        <begin position="106"/>
        <end position="147"/>
    </location>
</feature>
<dbReference type="Proteomes" id="UP000510821">
    <property type="component" value="Chromosome"/>
</dbReference>
<dbReference type="InterPro" id="IPR027395">
    <property type="entry name" value="WH_DNA-bd_dom"/>
</dbReference>
<sequence length="155" mass="17610">MVFAQRDPKIGEVLRNIDVVEKPPTSLTPEARKILDVIYEMEKSGKKPALRVIEIRILNDATQEISRQPLVEPEGKVTKFGNRLIKVEEVVEKTSTKIRPSLMEDELKSQLKGLIKAGYVAVQFEGKEKKPEEVYRLTPEGVDQIEKFRKVPGVV</sequence>
<evidence type="ECO:0000259" key="1">
    <source>
        <dbReference type="Pfam" id="PF13601"/>
    </source>
</evidence>
<protein>
    <recommendedName>
        <fullName evidence="1">Winged helix DNA-binding domain-containing protein</fullName>
    </recommendedName>
</protein>
<dbReference type="Pfam" id="PF13601">
    <property type="entry name" value="HTH_34"/>
    <property type="match status" value="1"/>
</dbReference>